<dbReference type="eggNOG" id="KOG0697">
    <property type="taxonomic scope" value="Eukaryota"/>
</dbReference>
<dbReference type="OMA" id="MQGYRMT"/>
<organism evidence="11 12">
    <name type="scientific">Trichoplax adhaerens</name>
    <name type="common">Trichoplax reptans</name>
    <dbReference type="NCBI Taxonomy" id="10228"/>
    <lineage>
        <taxon>Eukaryota</taxon>
        <taxon>Metazoa</taxon>
        <taxon>Placozoa</taxon>
        <taxon>Uniplacotomia</taxon>
        <taxon>Trichoplacea</taxon>
        <taxon>Trichoplacidae</taxon>
        <taxon>Trichoplax</taxon>
    </lineage>
</organism>
<keyword evidence="6" id="KW-0460">Magnesium</keyword>
<dbReference type="Proteomes" id="UP000009022">
    <property type="component" value="Unassembled WGS sequence"/>
</dbReference>
<evidence type="ECO:0000259" key="10">
    <source>
        <dbReference type="PROSITE" id="PS51746"/>
    </source>
</evidence>
<dbReference type="OrthoDB" id="10264738at2759"/>
<dbReference type="PROSITE" id="PS51746">
    <property type="entry name" value="PPM_2"/>
    <property type="match status" value="1"/>
</dbReference>
<dbReference type="Pfam" id="PF07830">
    <property type="entry name" value="PP2C_C"/>
    <property type="match status" value="1"/>
</dbReference>
<dbReference type="FunFam" id="3.60.40.10:FF:000001">
    <property type="entry name" value="protein phosphatase 1B isoform X1"/>
    <property type="match status" value="1"/>
</dbReference>
<dbReference type="Gene3D" id="1.10.10.430">
    <property type="entry name" value="Phosphatase 2C, C-terminal domain suprefamily"/>
    <property type="match status" value="1"/>
</dbReference>
<keyword evidence="4" id="KW-0479">Metal-binding</keyword>
<dbReference type="InterPro" id="IPR036457">
    <property type="entry name" value="PPM-type-like_dom_sf"/>
</dbReference>
<feature type="compositionally biased region" description="Polar residues" evidence="9">
    <location>
        <begin position="87"/>
        <end position="111"/>
    </location>
</feature>
<dbReference type="GO" id="GO:0005634">
    <property type="term" value="C:nucleus"/>
    <property type="evidence" value="ECO:0000318"/>
    <property type="project" value="GO_Central"/>
</dbReference>
<dbReference type="InterPro" id="IPR036580">
    <property type="entry name" value="PP2C_C_sf"/>
</dbReference>
<evidence type="ECO:0000256" key="9">
    <source>
        <dbReference type="SAM" id="MobiDB-lite"/>
    </source>
</evidence>
<dbReference type="AlphaFoldDB" id="B3RKA5"/>
<dbReference type="Pfam" id="PF00481">
    <property type="entry name" value="PP2C"/>
    <property type="match status" value="1"/>
</dbReference>
<dbReference type="RefSeq" id="XP_002108369.1">
    <property type="nucleotide sequence ID" value="XM_002108333.1"/>
</dbReference>
<dbReference type="FunCoup" id="B3RKA5">
    <property type="interactions" value="2458"/>
</dbReference>
<dbReference type="GO" id="GO:0004722">
    <property type="term" value="F:protein serine/threonine phosphatase activity"/>
    <property type="evidence" value="ECO:0000318"/>
    <property type="project" value="GO_Central"/>
</dbReference>
<dbReference type="PANTHER" id="PTHR47992">
    <property type="entry name" value="PROTEIN PHOSPHATASE"/>
    <property type="match status" value="1"/>
</dbReference>
<feature type="region of interest" description="Disordered" evidence="9">
    <location>
        <begin position="85"/>
        <end position="111"/>
    </location>
</feature>
<dbReference type="InParanoid" id="B3RKA5"/>
<evidence type="ECO:0000256" key="2">
    <source>
        <dbReference type="ARBA" id="ARBA00001946"/>
    </source>
</evidence>
<comment type="cofactor">
    <cofactor evidence="2">
        <name>Mg(2+)</name>
        <dbReference type="ChEBI" id="CHEBI:18420"/>
    </cofactor>
</comment>
<comment type="similarity">
    <text evidence="3">Belongs to the PP2C family.</text>
</comment>
<dbReference type="CDD" id="cd00143">
    <property type="entry name" value="PP2Cc"/>
    <property type="match status" value="1"/>
</dbReference>
<dbReference type="SUPFAM" id="SSF81606">
    <property type="entry name" value="PP2C-like"/>
    <property type="match status" value="1"/>
</dbReference>
<keyword evidence="7" id="KW-0904">Protein phosphatase</keyword>
<dbReference type="EMBL" id="DS985241">
    <property type="protein sequence ID" value="EDV29167.1"/>
    <property type="molecule type" value="Genomic_DNA"/>
</dbReference>
<gene>
    <name evidence="11" type="ORF">TRIADDRAFT_52773</name>
</gene>
<dbReference type="GeneID" id="6750308"/>
<protein>
    <recommendedName>
        <fullName evidence="10">PPM-type phosphatase domain-containing protein</fullName>
    </recommendedName>
</protein>
<proteinExistence type="inferred from homology"/>
<evidence type="ECO:0000256" key="3">
    <source>
        <dbReference type="ARBA" id="ARBA00006702"/>
    </source>
</evidence>
<dbReference type="STRING" id="10228.B3RKA5"/>
<evidence type="ECO:0000313" key="12">
    <source>
        <dbReference type="Proteomes" id="UP000009022"/>
    </source>
</evidence>
<dbReference type="GO" id="GO:0005829">
    <property type="term" value="C:cytosol"/>
    <property type="evidence" value="ECO:0000318"/>
    <property type="project" value="GO_Central"/>
</dbReference>
<dbReference type="GO" id="GO:0030145">
    <property type="term" value="F:manganese ion binding"/>
    <property type="evidence" value="ECO:0007669"/>
    <property type="project" value="InterPro"/>
</dbReference>
<dbReference type="Gene3D" id="3.60.40.10">
    <property type="entry name" value="PPM-type phosphatase domain"/>
    <property type="match status" value="1"/>
</dbReference>
<evidence type="ECO:0000256" key="4">
    <source>
        <dbReference type="ARBA" id="ARBA00022723"/>
    </source>
</evidence>
<evidence type="ECO:0000313" key="11">
    <source>
        <dbReference type="EMBL" id="EDV29167.1"/>
    </source>
</evidence>
<dbReference type="SMART" id="SM00332">
    <property type="entry name" value="PP2Cc"/>
    <property type="match status" value="1"/>
</dbReference>
<evidence type="ECO:0000256" key="5">
    <source>
        <dbReference type="ARBA" id="ARBA00022801"/>
    </source>
</evidence>
<keyword evidence="12" id="KW-1185">Reference proteome</keyword>
<dbReference type="CTD" id="6750308"/>
<dbReference type="SUPFAM" id="SSF81601">
    <property type="entry name" value="Protein serine/threonine phosphatase 2C, C-terminal domain"/>
    <property type="match status" value="1"/>
</dbReference>
<keyword evidence="8" id="KW-0464">Manganese</keyword>
<comment type="cofactor">
    <cofactor evidence="1">
        <name>Mn(2+)</name>
        <dbReference type="ChEBI" id="CHEBI:29035"/>
    </cofactor>
</comment>
<dbReference type="PhylomeDB" id="B3RKA5"/>
<dbReference type="InterPro" id="IPR015655">
    <property type="entry name" value="PP2C"/>
</dbReference>
<evidence type="ECO:0000256" key="6">
    <source>
        <dbReference type="ARBA" id="ARBA00022842"/>
    </source>
</evidence>
<sequence length="432" mass="47680">MGAFLDKARVEKTTSSGFGNGLHYGLSAMQGWRVGMEDAHTAIVSLPQNREISFWGVFDGHAGSATSAYCAKNLLDNVLANVDHHSSSTTADSQDNVSTTSDTGSSKNGLSVESLQRGLRTGFLKLDEVLYSLRTLQEQNNANYNESERIDKSGTTAVVVVVTPTHIIFGNCGDSRGILCRSNEVNFATEDHKPFKPRERQRIERAGGSVVLQRVNGSLAVSRALGDFEYKCNSELSQLDQLVSPEPDVMSIARDPKDEFIVLACDGIWDVMNNTDVANFVRSRLAITNDLEEICNEVLNTCLAKGSKDNMSIILITFDGAITVDENAKLMEQELDRKIVKEVTDIHNRLGSNCNLYQVMTELSQDDSLRLPPGGGIECKQLLVEKTLSQLTGKEDYCHNGHDLLKAIVILNRNCRISIWLTHEMNFLMDVI</sequence>
<name>B3RKA5_TRIAD</name>
<dbReference type="InterPro" id="IPR012911">
    <property type="entry name" value="PP2C_C"/>
</dbReference>
<evidence type="ECO:0000256" key="8">
    <source>
        <dbReference type="ARBA" id="ARBA00023211"/>
    </source>
</evidence>
<dbReference type="InterPro" id="IPR001932">
    <property type="entry name" value="PPM-type_phosphatase-like_dom"/>
</dbReference>
<reference evidence="11 12" key="1">
    <citation type="journal article" date="2008" name="Nature">
        <title>The Trichoplax genome and the nature of placozoans.</title>
        <authorList>
            <person name="Srivastava M."/>
            <person name="Begovic E."/>
            <person name="Chapman J."/>
            <person name="Putnam N.H."/>
            <person name="Hellsten U."/>
            <person name="Kawashima T."/>
            <person name="Kuo A."/>
            <person name="Mitros T."/>
            <person name="Salamov A."/>
            <person name="Carpenter M.L."/>
            <person name="Signorovitch A.Y."/>
            <person name="Moreno M.A."/>
            <person name="Kamm K."/>
            <person name="Grimwood J."/>
            <person name="Schmutz J."/>
            <person name="Shapiro H."/>
            <person name="Grigoriev I.V."/>
            <person name="Buss L.W."/>
            <person name="Schierwater B."/>
            <person name="Dellaporta S.L."/>
            <person name="Rokhsar D.S."/>
        </authorList>
    </citation>
    <scope>NUCLEOTIDE SEQUENCE [LARGE SCALE GENOMIC DNA]</scope>
    <source>
        <strain evidence="11 12">Grell-BS-1999</strain>
    </source>
</reference>
<evidence type="ECO:0000256" key="1">
    <source>
        <dbReference type="ARBA" id="ARBA00001936"/>
    </source>
</evidence>
<evidence type="ECO:0000256" key="7">
    <source>
        <dbReference type="ARBA" id="ARBA00022912"/>
    </source>
</evidence>
<accession>B3RKA5</accession>
<dbReference type="KEGG" id="tad:TRIADDRAFT_52773"/>
<dbReference type="GO" id="GO:1902531">
    <property type="term" value="P:regulation of intracellular signal transduction"/>
    <property type="evidence" value="ECO:0000318"/>
    <property type="project" value="GO_Central"/>
</dbReference>
<keyword evidence="5" id="KW-0378">Hydrolase</keyword>
<feature type="domain" description="PPM-type phosphatase" evidence="10">
    <location>
        <begin position="23"/>
        <end position="318"/>
    </location>
</feature>
<dbReference type="GO" id="GO:0000287">
    <property type="term" value="F:magnesium ion binding"/>
    <property type="evidence" value="ECO:0007669"/>
    <property type="project" value="InterPro"/>
</dbReference>
<dbReference type="HOGENOM" id="CLU_013173_4_0_1"/>